<dbReference type="CDD" id="cd00093">
    <property type="entry name" value="HTH_XRE"/>
    <property type="match status" value="1"/>
</dbReference>
<dbReference type="SUPFAM" id="SSF47413">
    <property type="entry name" value="lambda repressor-like DNA-binding domains"/>
    <property type="match status" value="1"/>
</dbReference>
<evidence type="ECO:0000313" key="2">
    <source>
        <dbReference type="EMBL" id="STX81625.1"/>
    </source>
</evidence>
<gene>
    <name evidence="2" type="ORF">NCTC13316_03498</name>
</gene>
<name>A0A378KDC7_9GAMM</name>
<dbReference type="Gene3D" id="1.10.260.40">
    <property type="entry name" value="lambda repressor-like DNA-binding domains"/>
    <property type="match status" value="1"/>
</dbReference>
<dbReference type="GO" id="GO:0003677">
    <property type="term" value="F:DNA binding"/>
    <property type="evidence" value="ECO:0007669"/>
    <property type="project" value="InterPro"/>
</dbReference>
<dbReference type="OrthoDB" id="129597at2"/>
<dbReference type="Proteomes" id="UP000254794">
    <property type="component" value="Unassembled WGS sequence"/>
</dbReference>
<evidence type="ECO:0000259" key="1">
    <source>
        <dbReference type="PROSITE" id="PS50943"/>
    </source>
</evidence>
<protein>
    <submittedName>
        <fullName evidence="2">Putative transcriptional regulator, XRE family</fullName>
    </submittedName>
</protein>
<dbReference type="EMBL" id="UGOD01000006">
    <property type="protein sequence ID" value="STX81625.1"/>
    <property type="molecule type" value="Genomic_DNA"/>
</dbReference>
<evidence type="ECO:0000313" key="3">
    <source>
        <dbReference type="Proteomes" id="UP000254794"/>
    </source>
</evidence>
<dbReference type="InterPro" id="IPR001387">
    <property type="entry name" value="Cro/C1-type_HTH"/>
</dbReference>
<dbReference type="SMART" id="SM00530">
    <property type="entry name" value="HTH_XRE"/>
    <property type="match status" value="1"/>
</dbReference>
<organism evidence="2 3">
    <name type="scientific">Legionella busanensis</name>
    <dbReference type="NCBI Taxonomy" id="190655"/>
    <lineage>
        <taxon>Bacteria</taxon>
        <taxon>Pseudomonadati</taxon>
        <taxon>Pseudomonadota</taxon>
        <taxon>Gammaproteobacteria</taxon>
        <taxon>Legionellales</taxon>
        <taxon>Legionellaceae</taxon>
        <taxon>Legionella</taxon>
    </lineage>
</organism>
<dbReference type="PROSITE" id="PS50943">
    <property type="entry name" value="HTH_CROC1"/>
    <property type="match status" value="1"/>
</dbReference>
<accession>A0A378KDC7</accession>
<dbReference type="AlphaFoldDB" id="A0A378KDC7"/>
<dbReference type="RefSeq" id="WP_115332987.1">
    <property type="nucleotide sequence ID" value="NZ_CAAAHP010000008.1"/>
</dbReference>
<proteinExistence type="predicted"/>
<feature type="domain" description="HTH cro/C1-type" evidence="1">
    <location>
        <begin position="34"/>
        <end position="87"/>
    </location>
</feature>
<dbReference type="InterPro" id="IPR010982">
    <property type="entry name" value="Lambda_DNA-bd_dom_sf"/>
</dbReference>
<reference evidence="2 3" key="1">
    <citation type="submission" date="2018-06" db="EMBL/GenBank/DDBJ databases">
        <authorList>
            <consortium name="Pathogen Informatics"/>
            <person name="Doyle S."/>
        </authorList>
    </citation>
    <scope>NUCLEOTIDE SEQUENCE [LARGE SCALE GENOMIC DNA]</scope>
    <source>
        <strain evidence="2 3">NCTC13316</strain>
    </source>
</reference>
<sequence length="107" mass="12107">MAKSLDDKLKSLPKKRRNDIEKRANQLIAEEMTLRDLRLALAKTQEDLGAILHMKQDGVSRLEKRSDMLISTLNKYISAMGGSLKLIAEFPDRAPVEIHGITELRAH</sequence>
<keyword evidence="3" id="KW-1185">Reference proteome</keyword>